<evidence type="ECO:0000256" key="6">
    <source>
        <dbReference type="ARBA" id="ARBA00022989"/>
    </source>
</evidence>
<keyword evidence="6 8" id="KW-1133">Transmembrane helix</keyword>
<feature type="transmembrane region" description="Helical" evidence="8">
    <location>
        <begin position="162"/>
        <end position="185"/>
    </location>
</feature>
<feature type="transmembrane region" description="Helical" evidence="8">
    <location>
        <begin position="377"/>
        <end position="394"/>
    </location>
</feature>
<feature type="transmembrane region" description="Helical" evidence="8">
    <location>
        <begin position="124"/>
        <end position="150"/>
    </location>
</feature>
<comment type="subcellular location">
    <subcellularLocation>
        <location evidence="1">Cell membrane</location>
        <topology evidence="1">Multi-pass membrane protein</topology>
    </subcellularLocation>
</comment>
<reference evidence="10 11" key="1">
    <citation type="journal article" date="2015" name="Stand. Genomic Sci.">
        <title>Genomic Encyclopedia of Bacterial and Archaeal Type Strains, Phase III: the genomes of soil and plant-associated and newly described type strains.</title>
        <authorList>
            <person name="Whitman W.B."/>
            <person name="Woyke T."/>
            <person name="Klenk H.P."/>
            <person name="Zhou Y."/>
            <person name="Lilburn T.G."/>
            <person name="Beck B.J."/>
            <person name="De Vos P."/>
            <person name="Vandamme P."/>
            <person name="Eisen J.A."/>
            <person name="Garrity G."/>
            <person name="Hugenholtz P."/>
            <person name="Kyrpides N.C."/>
        </authorList>
    </citation>
    <scope>NUCLEOTIDE SEQUENCE [LARGE SCALE GENOMIC DNA]</scope>
    <source>
        <strain evidence="10 11">CGMCC 1.10136</strain>
    </source>
</reference>
<accession>A0A562LFI7</accession>
<organism evidence="10 11">
    <name type="scientific">Aerolutibacter ruishenii</name>
    <dbReference type="NCBI Taxonomy" id="686800"/>
    <lineage>
        <taxon>Bacteria</taxon>
        <taxon>Pseudomonadati</taxon>
        <taxon>Pseudomonadota</taxon>
        <taxon>Gammaproteobacteria</taxon>
        <taxon>Lysobacterales</taxon>
        <taxon>Lysobacteraceae</taxon>
        <taxon>Aerolutibacter</taxon>
    </lineage>
</organism>
<dbReference type="InterPro" id="IPR038731">
    <property type="entry name" value="RgtA/B/C-like"/>
</dbReference>
<evidence type="ECO:0000256" key="3">
    <source>
        <dbReference type="ARBA" id="ARBA00022676"/>
    </source>
</evidence>
<feature type="transmembrane region" description="Helical" evidence="8">
    <location>
        <begin position="406"/>
        <end position="426"/>
    </location>
</feature>
<protein>
    <submittedName>
        <fullName evidence="10">4-amino-4-deoxy-L-arabinose transferase-like glycosyltransferase</fullName>
    </submittedName>
</protein>
<evidence type="ECO:0000259" key="9">
    <source>
        <dbReference type="Pfam" id="PF13231"/>
    </source>
</evidence>
<dbReference type="PANTHER" id="PTHR33908">
    <property type="entry name" value="MANNOSYLTRANSFERASE YKCB-RELATED"/>
    <property type="match status" value="1"/>
</dbReference>
<dbReference type="OrthoDB" id="9775035at2"/>
<dbReference type="InterPro" id="IPR050297">
    <property type="entry name" value="LipidA_mod_glycosyltrf_83"/>
</dbReference>
<dbReference type="PANTHER" id="PTHR33908:SF11">
    <property type="entry name" value="MEMBRANE PROTEIN"/>
    <property type="match status" value="1"/>
</dbReference>
<keyword evidence="5 8" id="KW-0812">Transmembrane</keyword>
<dbReference type="AlphaFoldDB" id="A0A562LFI7"/>
<keyword evidence="11" id="KW-1185">Reference proteome</keyword>
<dbReference type="GO" id="GO:0009103">
    <property type="term" value="P:lipopolysaccharide biosynthetic process"/>
    <property type="evidence" value="ECO:0007669"/>
    <property type="project" value="UniProtKB-ARBA"/>
</dbReference>
<feature type="domain" description="Glycosyltransferase RgtA/B/C/D-like" evidence="9">
    <location>
        <begin position="61"/>
        <end position="219"/>
    </location>
</feature>
<dbReference type="GO" id="GO:0005886">
    <property type="term" value="C:plasma membrane"/>
    <property type="evidence" value="ECO:0007669"/>
    <property type="project" value="UniProtKB-SubCell"/>
</dbReference>
<feature type="transmembrane region" description="Helical" evidence="8">
    <location>
        <begin position="345"/>
        <end position="365"/>
    </location>
</feature>
<evidence type="ECO:0000256" key="5">
    <source>
        <dbReference type="ARBA" id="ARBA00022692"/>
    </source>
</evidence>
<evidence type="ECO:0000256" key="8">
    <source>
        <dbReference type="SAM" id="Phobius"/>
    </source>
</evidence>
<dbReference type="GO" id="GO:0016763">
    <property type="term" value="F:pentosyltransferase activity"/>
    <property type="evidence" value="ECO:0007669"/>
    <property type="project" value="TreeGrafter"/>
</dbReference>
<feature type="transmembrane region" description="Helical" evidence="8">
    <location>
        <begin position="292"/>
        <end position="310"/>
    </location>
</feature>
<dbReference type="RefSeq" id="WP_144817012.1">
    <property type="nucleotide sequence ID" value="NZ_VLKP01000017.1"/>
</dbReference>
<dbReference type="Proteomes" id="UP000316471">
    <property type="component" value="Unassembled WGS sequence"/>
</dbReference>
<dbReference type="Pfam" id="PF13231">
    <property type="entry name" value="PMT_2"/>
    <property type="match status" value="1"/>
</dbReference>
<feature type="transmembrane region" description="Helical" evidence="8">
    <location>
        <begin position="256"/>
        <end position="280"/>
    </location>
</feature>
<evidence type="ECO:0000256" key="7">
    <source>
        <dbReference type="ARBA" id="ARBA00023136"/>
    </source>
</evidence>
<evidence type="ECO:0000256" key="2">
    <source>
        <dbReference type="ARBA" id="ARBA00022475"/>
    </source>
</evidence>
<keyword evidence="3" id="KW-0328">Glycosyltransferase</keyword>
<dbReference type="EMBL" id="VLKP01000017">
    <property type="protein sequence ID" value="TWI06366.1"/>
    <property type="molecule type" value="Genomic_DNA"/>
</dbReference>
<evidence type="ECO:0000313" key="11">
    <source>
        <dbReference type="Proteomes" id="UP000316471"/>
    </source>
</evidence>
<evidence type="ECO:0000313" key="10">
    <source>
        <dbReference type="EMBL" id="TWI06366.1"/>
    </source>
</evidence>
<sequence>MSRRQWLWTVIASIAALWAASTFMRPVLPVDETRYLTVAWEMWRTGDWRVPHLNGVPYDHTPPLLFWLIQAGWWVGGVSESWPRLIGPLCALVSALALERLAARLWPDNEAAGRIGTLMWLSSVYVAVFLTGVMFDLVLLAWITLGWWSLHRAVVEGRRRQWMAWGVLGGLAILTKGPVALVYALPPLISIRAWAPSLRPSVNAWHVAGACALMAAIPLAWIASASGASSLGYLHSVLLDQTLGRITGAMGHPRPLYWYAPLLPLLLLPWSLWPTLWTAMGNAHTLSHDRSARMLIVTATSALCVLSLVAGKQPHYMIPVTALFALLAGRLLWQARGPGRPWHLVPPALFLGGAGISVTLAITLGGKHGPAWLTAPPWWMSLVGFMIGLILVSRSARTLAMSVQRIAASSVAFAVLAILGTFSVIGPRYDLEAASKFIGEEQRAGRPVAYVGNYQGEFGFLGRLSAPIERVAPHDQRAWLIAHPRGLLVTRLKRARPGGGLARVYQQPYKTDGLVMYQREGAGVYAIYEESESASTDALLDRP</sequence>
<evidence type="ECO:0000256" key="1">
    <source>
        <dbReference type="ARBA" id="ARBA00004651"/>
    </source>
</evidence>
<gene>
    <name evidence="10" type="ORF">IP93_02986</name>
</gene>
<feature type="transmembrane region" description="Helical" evidence="8">
    <location>
        <begin position="205"/>
        <end position="224"/>
    </location>
</feature>
<keyword evidence="7 8" id="KW-0472">Membrane</keyword>
<keyword evidence="2" id="KW-1003">Cell membrane</keyword>
<comment type="caution">
    <text evidence="10">The sequence shown here is derived from an EMBL/GenBank/DDBJ whole genome shotgun (WGS) entry which is preliminary data.</text>
</comment>
<evidence type="ECO:0000256" key="4">
    <source>
        <dbReference type="ARBA" id="ARBA00022679"/>
    </source>
</evidence>
<keyword evidence="4 10" id="KW-0808">Transferase</keyword>
<proteinExistence type="predicted"/>
<name>A0A562LFI7_9GAMM</name>